<evidence type="ECO:0000313" key="2">
    <source>
        <dbReference type="EMBL" id="MFD0931452.1"/>
    </source>
</evidence>
<comment type="caution">
    <text evidence="2">The sequence shown here is derived from an EMBL/GenBank/DDBJ whole genome shotgun (WGS) entry which is preliminary data.</text>
</comment>
<name>A0ABW3GSL3_9FLAO</name>
<dbReference type="RefSeq" id="WP_379656788.1">
    <property type="nucleotide sequence ID" value="NZ_JBHTIV010000005.1"/>
</dbReference>
<dbReference type="Proteomes" id="UP001597049">
    <property type="component" value="Unassembled WGS sequence"/>
</dbReference>
<proteinExistence type="predicted"/>
<organism evidence="2 3">
    <name type="scientific">Psychroflexus salinarum</name>
    <dbReference type="NCBI Taxonomy" id="546024"/>
    <lineage>
        <taxon>Bacteria</taxon>
        <taxon>Pseudomonadati</taxon>
        <taxon>Bacteroidota</taxon>
        <taxon>Flavobacteriia</taxon>
        <taxon>Flavobacteriales</taxon>
        <taxon>Flavobacteriaceae</taxon>
        <taxon>Psychroflexus</taxon>
    </lineage>
</organism>
<feature type="chain" id="PRO_5046479331" description="Bulb-type lectin domain-containing protein" evidence="1">
    <location>
        <begin position="21"/>
        <end position="454"/>
    </location>
</feature>
<protein>
    <recommendedName>
        <fullName evidence="4">Bulb-type lectin domain-containing protein</fullName>
    </recommendedName>
</protein>
<dbReference type="PROSITE" id="PS51257">
    <property type="entry name" value="PROKAR_LIPOPROTEIN"/>
    <property type="match status" value="1"/>
</dbReference>
<feature type="signal peptide" evidence="1">
    <location>
        <begin position="1"/>
        <end position="20"/>
    </location>
</feature>
<dbReference type="PANTHER" id="PTHR42754:SF1">
    <property type="entry name" value="LIPOPROTEIN"/>
    <property type="match status" value="1"/>
</dbReference>
<dbReference type="EMBL" id="JBHTIV010000005">
    <property type="protein sequence ID" value="MFD0931452.1"/>
    <property type="molecule type" value="Genomic_DNA"/>
</dbReference>
<sequence length="454" mass="49937">MFKKVVFLFLICLLISCSSDDDNEQTNEVQEFLGEIDLVKTIGGSHQDDFLSVVATQDGGAAAFGFTQSNDGDIVAKSTTDSDYWLVKFDKNLNIEWQKVFGGSNDDRGQDMIQTSDGGFIVNGFTRSIDGDITQNSGFQDYWVVKLDANGGILWEKSIGFSGNDRGYGITNTNDGGYFATGFLDVTASGGEGNDNYGNNKNKFEQSFPKHGVGEYWGIKLSSEGKIEWRRYFGGTNNDRSYNALQAIDGGFIQVGHSESDDFDITEPKGSYDVWVVKTNVDGGLEWQKNFGGSNIEIGYGVIKTDDNHYMLIGDTRSSDKDVESLKGNADVWIIKFDKDGNKIWENTYGGPNFDSGRSIIPIGNDEYFITSSSQSETDQLSSNYGLNDLWTFIIDGNGDLKWQQNIGGSNLDFGNDAAANTKGDIFVVGSTESEDNDFPINKGDKDAFILKLK</sequence>
<evidence type="ECO:0000313" key="3">
    <source>
        <dbReference type="Proteomes" id="UP001597049"/>
    </source>
</evidence>
<dbReference type="PANTHER" id="PTHR42754">
    <property type="entry name" value="ENDOGLUCANASE"/>
    <property type="match status" value="1"/>
</dbReference>
<keyword evidence="1" id="KW-0732">Signal</keyword>
<accession>A0ABW3GSL3</accession>
<gene>
    <name evidence="2" type="ORF">ACFQ0R_02455</name>
</gene>
<evidence type="ECO:0000256" key="1">
    <source>
        <dbReference type="SAM" id="SignalP"/>
    </source>
</evidence>
<reference evidence="3" key="1">
    <citation type="journal article" date="2019" name="Int. J. Syst. Evol. Microbiol.">
        <title>The Global Catalogue of Microorganisms (GCM) 10K type strain sequencing project: providing services to taxonomists for standard genome sequencing and annotation.</title>
        <authorList>
            <consortium name="The Broad Institute Genomics Platform"/>
            <consortium name="The Broad Institute Genome Sequencing Center for Infectious Disease"/>
            <person name="Wu L."/>
            <person name="Ma J."/>
        </authorList>
    </citation>
    <scope>NUCLEOTIDE SEQUENCE [LARGE SCALE GENOMIC DNA]</scope>
    <source>
        <strain evidence="3">CCUG 56752</strain>
    </source>
</reference>
<evidence type="ECO:0008006" key="4">
    <source>
        <dbReference type="Google" id="ProtNLM"/>
    </source>
</evidence>
<keyword evidence="3" id="KW-1185">Reference proteome</keyword>